<proteinExistence type="predicted"/>
<keyword evidence="5" id="KW-0808">Transferase</keyword>
<dbReference type="OrthoDB" id="172488at2157"/>
<protein>
    <submittedName>
        <fullName evidence="5">Glutathione s-transferase</fullName>
    </submittedName>
</protein>
<dbReference type="Gene3D" id="1.20.1050.10">
    <property type="match status" value="1"/>
</dbReference>
<dbReference type="PIRSF" id="PIRSF015753">
    <property type="entry name" value="GST"/>
    <property type="match status" value="1"/>
</dbReference>
<dbReference type="eggNOG" id="arCOG04712">
    <property type="taxonomic scope" value="Archaea"/>
</dbReference>
<feature type="active site" description="Nucleophile" evidence="1">
    <location>
        <position position="52"/>
    </location>
</feature>
<dbReference type="GO" id="GO:0005737">
    <property type="term" value="C:cytoplasm"/>
    <property type="evidence" value="ECO:0007669"/>
    <property type="project" value="TreeGrafter"/>
</dbReference>
<evidence type="ECO:0000256" key="3">
    <source>
        <dbReference type="PIRSR" id="PIRSR015753-3"/>
    </source>
</evidence>
<dbReference type="InterPro" id="IPR004045">
    <property type="entry name" value="Glutathione_S-Trfase_N"/>
</dbReference>
<comment type="caution">
    <text evidence="5">The sequence shown here is derived from an EMBL/GenBank/DDBJ whole genome shotgun (WGS) entry which is preliminary data.</text>
</comment>
<evidence type="ECO:0000256" key="1">
    <source>
        <dbReference type="PIRSR" id="PIRSR015753-1"/>
    </source>
</evidence>
<name>L9YEI5_9EURY</name>
<dbReference type="SFLD" id="SFLDG01206">
    <property type="entry name" value="Xi.1"/>
    <property type="match status" value="1"/>
</dbReference>
<dbReference type="SFLD" id="SFLDS00019">
    <property type="entry name" value="Glutathione_Transferase_(cytos"/>
    <property type="match status" value="1"/>
</dbReference>
<dbReference type="AlphaFoldDB" id="L9YEI5"/>
<dbReference type="RefSeq" id="WP_006187482.1">
    <property type="nucleotide sequence ID" value="NZ_AOII01000113.1"/>
</dbReference>
<dbReference type="CDD" id="cd03190">
    <property type="entry name" value="GST_C_Omega_like"/>
    <property type="match status" value="1"/>
</dbReference>
<dbReference type="InterPro" id="IPR010987">
    <property type="entry name" value="Glutathione-S-Trfase_C-like"/>
</dbReference>
<dbReference type="PANTHER" id="PTHR32419">
    <property type="entry name" value="GLUTATHIONYL-HYDROQUINONE REDUCTASE"/>
    <property type="match status" value="1"/>
</dbReference>
<dbReference type="GO" id="GO:0004364">
    <property type="term" value="F:glutathione transferase activity"/>
    <property type="evidence" value="ECO:0007669"/>
    <property type="project" value="InterPro"/>
</dbReference>
<feature type="site" description="Lowers pKa of active site Cys" evidence="3">
    <location>
        <position position="284"/>
    </location>
</feature>
<dbReference type="InterPro" id="IPR040079">
    <property type="entry name" value="Glutathione_S-Trfase"/>
</dbReference>
<dbReference type="SUPFAM" id="SSF52833">
    <property type="entry name" value="Thioredoxin-like"/>
    <property type="match status" value="1"/>
</dbReference>
<accession>L9YEI5</accession>
<feature type="domain" description="GST C-terminal" evidence="4">
    <location>
        <begin position="160"/>
        <end position="287"/>
    </location>
</feature>
<dbReference type="PANTHER" id="PTHR32419:SF6">
    <property type="entry name" value="GLUTATHIONE S-TRANSFERASE OMEGA-LIKE 1-RELATED"/>
    <property type="match status" value="1"/>
</dbReference>
<organism evidence="5 6">
    <name type="scientific">Natrinema pallidum DSM 3751</name>
    <dbReference type="NCBI Taxonomy" id="1227495"/>
    <lineage>
        <taxon>Archaea</taxon>
        <taxon>Methanobacteriati</taxon>
        <taxon>Methanobacteriota</taxon>
        <taxon>Stenosarchaea group</taxon>
        <taxon>Halobacteria</taxon>
        <taxon>Halobacteriales</taxon>
        <taxon>Natrialbaceae</taxon>
        <taxon>Natrinema</taxon>
    </lineage>
</organism>
<dbReference type="Gene3D" id="3.40.30.10">
    <property type="entry name" value="Glutaredoxin"/>
    <property type="match status" value="1"/>
</dbReference>
<dbReference type="EMBL" id="AOII01000113">
    <property type="protein sequence ID" value="ELY72081.1"/>
    <property type="molecule type" value="Genomic_DNA"/>
</dbReference>
<reference evidence="5 6" key="1">
    <citation type="journal article" date="2014" name="PLoS Genet.">
        <title>Phylogenetically driven sequencing of extremely halophilic archaea reveals strategies for static and dynamic osmo-response.</title>
        <authorList>
            <person name="Becker E.A."/>
            <person name="Seitzer P.M."/>
            <person name="Tritt A."/>
            <person name="Larsen D."/>
            <person name="Krusor M."/>
            <person name="Yao A.I."/>
            <person name="Wu D."/>
            <person name="Madern D."/>
            <person name="Eisen J.A."/>
            <person name="Darling A.E."/>
            <person name="Facciotti M.T."/>
        </authorList>
    </citation>
    <scope>NUCLEOTIDE SEQUENCE [LARGE SCALE GENOMIC DNA]</scope>
    <source>
        <strain evidence="5 6">DSM 3751</strain>
    </source>
</reference>
<evidence type="ECO:0000259" key="4">
    <source>
        <dbReference type="PROSITE" id="PS50405"/>
    </source>
</evidence>
<evidence type="ECO:0000313" key="6">
    <source>
        <dbReference type="Proteomes" id="UP000011618"/>
    </source>
</evidence>
<dbReference type="Proteomes" id="UP000011618">
    <property type="component" value="Unassembled WGS sequence"/>
</dbReference>
<dbReference type="PROSITE" id="PS50405">
    <property type="entry name" value="GST_CTER"/>
    <property type="match status" value="1"/>
</dbReference>
<feature type="active site" description="Proton donor/acceptor" evidence="1">
    <location>
        <position position="183"/>
    </location>
</feature>
<dbReference type="Pfam" id="PF13409">
    <property type="entry name" value="GST_N_2"/>
    <property type="match status" value="1"/>
</dbReference>
<feature type="binding site" evidence="2">
    <location>
        <position position="85"/>
    </location>
    <ligand>
        <name>glutathione</name>
        <dbReference type="ChEBI" id="CHEBI:57925"/>
    </ligand>
</feature>
<dbReference type="InterPro" id="IPR047047">
    <property type="entry name" value="GST_Omega-like_C"/>
</dbReference>
<dbReference type="SFLD" id="SFLDG01148">
    <property type="entry name" value="Xi_(cytGST)"/>
    <property type="match status" value="1"/>
</dbReference>
<feature type="binding site" evidence="2">
    <location>
        <begin position="137"/>
        <end position="138"/>
    </location>
    <ligand>
        <name>glutathione</name>
        <dbReference type="ChEBI" id="CHEBI:57925"/>
    </ligand>
</feature>
<dbReference type="InterPro" id="IPR036282">
    <property type="entry name" value="Glutathione-S-Trfase_C_sf"/>
</dbReference>
<sequence length="312" mass="35750">MGRLIDGHWKTADELTESDRNKRGDSFRDRIHSESQYFPEAGRYHLYIARACPWAHGAALVRKLLGLEDAIPMDIVEPYRGGGGWQFSPNKPGCTPDSLHDSEFLHEVYTAADSEYTGGVTTPVLWDRDEETIVNNESIEIMEMLATAFADHSDEYDLYPAETRDRIDAVIEELHEPILKGAYTAGFADSQGTYERAVDSMFDALDYWEAVLEDQRFLVGDSLTLADLRLFPALVRFDPVYYTHFKCNVRRLVDYPNLWAYTRDIYQHDGVSETVNLDHIKQHYYRSHTDINPTGFVPVGPDIDFTASYDRE</sequence>
<dbReference type="InterPro" id="IPR016639">
    <property type="entry name" value="GST_Omega/GSH"/>
</dbReference>
<feature type="site" description="Lowers pKa of active site Cys" evidence="3">
    <location>
        <position position="241"/>
    </location>
</feature>
<dbReference type="PATRIC" id="fig|1227495.3.peg.3943"/>
<evidence type="ECO:0000256" key="2">
    <source>
        <dbReference type="PIRSR" id="PIRSR015753-2"/>
    </source>
</evidence>
<gene>
    <name evidence="5" type="ORF">C487_19748</name>
</gene>
<dbReference type="Pfam" id="PF13410">
    <property type="entry name" value="GST_C_2"/>
    <property type="match status" value="1"/>
</dbReference>
<evidence type="ECO:0000313" key="5">
    <source>
        <dbReference type="EMBL" id="ELY72081.1"/>
    </source>
</evidence>
<dbReference type="SUPFAM" id="SSF47616">
    <property type="entry name" value="GST C-terminal domain-like"/>
    <property type="match status" value="1"/>
</dbReference>
<dbReference type="InterPro" id="IPR036249">
    <property type="entry name" value="Thioredoxin-like_sf"/>
</dbReference>